<evidence type="ECO:0000313" key="3">
    <source>
        <dbReference type="EMBL" id="CAA9294686.1"/>
    </source>
</evidence>
<dbReference type="GO" id="GO:0043190">
    <property type="term" value="C:ATP-binding cassette (ABC) transporter complex"/>
    <property type="evidence" value="ECO:0007669"/>
    <property type="project" value="InterPro"/>
</dbReference>
<feature type="transmembrane region" description="Helical" evidence="2">
    <location>
        <begin position="160"/>
        <end position="184"/>
    </location>
</feature>
<feature type="transmembrane region" description="Helical" evidence="2">
    <location>
        <begin position="218"/>
        <end position="248"/>
    </location>
</feature>
<gene>
    <name evidence="3" type="ORF">AVDCRST_MAG89-51</name>
</gene>
<accession>A0A6J4K3E8</accession>
<feature type="transmembrane region" description="Helical" evidence="2">
    <location>
        <begin position="303"/>
        <end position="322"/>
    </location>
</feature>
<keyword evidence="2" id="KW-0812">Transmembrane</keyword>
<dbReference type="InterPro" id="IPR030802">
    <property type="entry name" value="Permease_MalE"/>
</dbReference>
<sequence>MRAGAGETNVLAAPVYCRVPAARGRGRSRKARALSSFQGSMQTSREEPAHGVGTAVPKQARQRRAPRPHSWPERRLASAGGSAERLLEHAGGMATLVWRTLVYLFTGRIPFREFANQVHWMGVGSIPIVMVTGSLAGVVTSQQGGYQFTGNMPLEYLGSVVASSIILELGPVLTAVVLIGRVGARITAELGTMRVSEQIDALYSLGRDPVRTLVAPRIVAGIISVPILVAIANLVGLYAGMMAAQFTVGLGRQSFFYGASLFWHDWDMFYSLSKALAFGFVIPLVACHMGLATRGGAEGVGRYTTAAVVTMTLGVLILDAMFPPLLLN</sequence>
<protein>
    <submittedName>
        <fullName evidence="3">Phospholipid ABC transporter permease protein MlaE</fullName>
    </submittedName>
</protein>
<name>A0A6J4K3E8_9BACT</name>
<dbReference type="GO" id="GO:0005548">
    <property type="term" value="F:phospholipid transporter activity"/>
    <property type="evidence" value="ECO:0007669"/>
    <property type="project" value="TreeGrafter"/>
</dbReference>
<organism evidence="3">
    <name type="scientific">uncultured Gemmatimonadota bacterium</name>
    <dbReference type="NCBI Taxonomy" id="203437"/>
    <lineage>
        <taxon>Bacteria</taxon>
        <taxon>Pseudomonadati</taxon>
        <taxon>Gemmatimonadota</taxon>
        <taxon>environmental samples</taxon>
    </lineage>
</organism>
<feature type="region of interest" description="Disordered" evidence="1">
    <location>
        <begin position="27"/>
        <end position="76"/>
    </location>
</feature>
<keyword evidence="2" id="KW-1133">Transmembrane helix</keyword>
<evidence type="ECO:0000256" key="1">
    <source>
        <dbReference type="SAM" id="MobiDB-lite"/>
    </source>
</evidence>
<dbReference type="AlphaFoldDB" id="A0A6J4K3E8"/>
<dbReference type="Pfam" id="PF02405">
    <property type="entry name" value="MlaE"/>
    <property type="match status" value="1"/>
</dbReference>
<dbReference type="PANTHER" id="PTHR30188">
    <property type="entry name" value="ABC TRANSPORTER PERMEASE PROTEIN-RELATED"/>
    <property type="match status" value="1"/>
</dbReference>
<reference evidence="3" key="1">
    <citation type="submission" date="2020-02" db="EMBL/GenBank/DDBJ databases">
        <authorList>
            <person name="Meier V. D."/>
        </authorList>
    </citation>
    <scope>NUCLEOTIDE SEQUENCE</scope>
    <source>
        <strain evidence="3">AVDCRST_MAG89</strain>
    </source>
</reference>
<proteinExistence type="predicted"/>
<feature type="transmembrane region" description="Helical" evidence="2">
    <location>
        <begin position="118"/>
        <end position="140"/>
    </location>
</feature>
<evidence type="ECO:0000256" key="2">
    <source>
        <dbReference type="SAM" id="Phobius"/>
    </source>
</evidence>
<dbReference type="EMBL" id="CADCTV010000011">
    <property type="protein sequence ID" value="CAA9294686.1"/>
    <property type="molecule type" value="Genomic_DNA"/>
</dbReference>
<feature type="transmembrane region" description="Helical" evidence="2">
    <location>
        <begin position="268"/>
        <end position="291"/>
    </location>
</feature>
<keyword evidence="2" id="KW-0472">Membrane</keyword>